<dbReference type="AlphaFoldDB" id="A0A6J4TL25"/>
<feature type="region of interest" description="Disordered" evidence="1">
    <location>
        <begin position="24"/>
        <end position="45"/>
    </location>
</feature>
<evidence type="ECO:0000256" key="1">
    <source>
        <dbReference type="SAM" id="MobiDB-lite"/>
    </source>
</evidence>
<name>A0A6J4TL25_9ACTN</name>
<proteinExistence type="predicted"/>
<organism evidence="3">
    <name type="scientific">uncultured Solirubrobacteraceae bacterium</name>
    <dbReference type="NCBI Taxonomy" id="1162706"/>
    <lineage>
        <taxon>Bacteria</taxon>
        <taxon>Bacillati</taxon>
        <taxon>Actinomycetota</taxon>
        <taxon>Thermoleophilia</taxon>
        <taxon>Solirubrobacterales</taxon>
        <taxon>Solirubrobacteraceae</taxon>
        <taxon>environmental samples</taxon>
    </lineage>
</organism>
<evidence type="ECO:0000256" key="2">
    <source>
        <dbReference type="SAM" id="SignalP"/>
    </source>
</evidence>
<reference evidence="3" key="1">
    <citation type="submission" date="2020-02" db="EMBL/GenBank/DDBJ databases">
        <authorList>
            <person name="Meier V. D."/>
        </authorList>
    </citation>
    <scope>NUCLEOTIDE SEQUENCE</scope>
    <source>
        <strain evidence="3">AVDCRST_MAG85</strain>
    </source>
</reference>
<feature type="chain" id="PRO_5038643610" evidence="2">
    <location>
        <begin position="20"/>
        <end position="285"/>
    </location>
</feature>
<feature type="signal peptide" evidence="2">
    <location>
        <begin position="1"/>
        <end position="19"/>
    </location>
</feature>
<dbReference type="EMBL" id="CADCVT010000349">
    <property type="protein sequence ID" value="CAA9525153.1"/>
    <property type="molecule type" value="Genomic_DNA"/>
</dbReference>
<sequence length="285" mass="29442">MLRTACLAFVLLCATTSTAAAQAPPGSDFAGGAASGPGSIPDGSSEIGIKVDGSGSRATVRAVGVRACSRGRSTEGESAGTVTVAPDGTFSGALNRRRQARAVGFSIRVTVAGRIEAGRATGTLRVVTRRRGKPYCSGDVAFDARPAAALSGEPAPVPAGAVLVGRTSGRSGGPFGFNLRVSADGKRIERVVTTWREGCRSVRGTEETNYSPTIAIRPDGTFTKTERFTVRFSDATQRVTVVTTGRFVAGGATGTVRARSTARSRKTKRVIDRCNTGALTWSATP</sequence>
<protein>
    <submittedName>
        <fullName evidence="3">Uncharacterized protein</fullName>
    </submittedName>
</protein>
<keyword evidence="2" id="KW-0732">Signal</keyword>
<gene>
    <name evidence="3" type="ORF">AVDCRST_MAG85-3167</name>
</gene>
<accession>A0A6J4TL25</accession>
<evidence type="ECO:0000313" key="3">
    <source>
        <dbReference type="EMBL" id="CAA9525153.1"/>
    </source>
</evidence>